<evidence type="ECO:0000256" key="2">
    <source>
        <dbReference type="SAM" id="Phobius"/>
    </source>
</evidence>
<dbReference type="EMBL" id="EQ962652">
    <property type="protein sequence ID" value="EED23963.1"/>
    <property type="molecule type" value="Genomic_DNA"/>
</dbReference>
<keyword evidence="3" id="KW-0732">Signal</keyword>
<feature type="transmembrane region" description="Helical" evidence="2">
    <location>
        <begin position="153"/>
        <end position="178"/>
    </location>
</feature>
<dbReference type="STRING" id="441959.B8LVE4"/>
<dbReference type="OrthoDB" id="2507140at2759"/>
<evidence type="ECO:0000256" key="1">
    <source>
        <dbReference type="SAM" id="MobiDB-lite"/>
    </source>
</evidence>
<dbReference type="VEuPathDB" id="FungiDB:TSTA_073510"/>
<accession>B8LVE4</accession>
<dbReference type="RefSeq" id="XP_002341350.1">
    <property type="nucleotide sequence ID" value="XM_002341309.1"/>
</dbReference>
<keyword evidence="2" id="KW-1133">Transmembrane helix</keyword>
<reference evidence="5" key="1">
    <citation type="journal article" date="2015" name="Genome Announc.">
        <title>Genome sequence of the AIDS-associated pathogen Penicillium marneffei (ATCC18224) and its near taxonomic relative Talaromyces stipitatus (ATCC10500).</title>
        <authorList>
            <person name="Nierman W.C."/>
            <person name="Fedorova-Abrams N.D."/>
            <person name="Andrianopoulos A."/>
        </authorList>
    </citation>
    <scope>NUCLEOTIDE SEQUENCE [LARGE SCALE GENOMIC DNA]</scope>
    <source>
        <strain evidence="5">ATCC 10500 / CBS 375.48 / QM 6759 / NRRL 1006</strain>
    </source>
</reference>
<protein>
    <submittedName>
        <fullName evidence="4">GPI anchored serine-threonine rich protein</fullName>
    </submittedName>
</protein>
<keyword evidence="2" id="KW-0472">Membrane</keyword>
<dbReference type="HOGENOM" id="CLU_104756_1_0_1"/>
<dbReference type="OMA" id="YCNAAKA"/>
<sequence length="179" mass="17618">MRFCTTIAALLTIGLAAAHSRRAACAAQNILDACLATEQAQLQACGVNDWSCLCEQSNNVLTCYNNCPGDDGHFGAQQRMTSYCNAAKAYSPSSISSSAVSSATSAHASESSGGSASSTASGASATETGPSSSGHSSSSSTSASGSLFTPHSAAASIAAGMVVQGGVVAALALGLGLIW</sequence>
<feature type="signal peptide" evidence="3">
    <location>
        <begin position="1"/>
        <end position="18"/>
    </location>
</feature>
<dbReference type="AlphaFoldDB" id="B8LVE4"/>
<name>B8LVE4_TALSN</name>
<evidence type="ECO:0000313" key="5">
    <source>
        <dbReference type="Proteomes" id="UP000001745"/>
    </source>
</evidence>
<keyword evidence="2" id="KW-0812">Transmembrane</keyword>
<organism evidence="4 5">
    <name type="scientific">Talaromyces stipitatus (strain ATCC 10500 / CBS 375.48 / QM 6759 / NRRL 1006)</name>
    <name type="common">Penicillium stipitatum</name>
    <dbReference type="NCBI Taxonomy" id="441959"/>
    <lineage>
        <taxon>Eukaryota</taxon>
        <taxon>Fungi</taxon>
        <taxon>Dikarya</taxon>
        <taxon>Ascomycota</taxon>
        <taxon>Pezizomycotina</taxon>
        <taxon>Eurotiomycetes</taxon>
        <taxon>Eurotiomycetidae</taxon>
        <taxon>Eurotiales</taxon>
        <taxon>Trichocomaceae</taxon>
        <taxon>Talaromyces</taxon>
        <taxon>Talaromyces sect. Talaromyces</taxon>
    </lineage>
</organism>
<dbReference type="InParanoid" id="B8LVE4"/>
<dbReference type="Proteomes" id="UP000001745">
    <property type="component" value="Unassembled WGS sequence"/>
</dbReference>
<proteinExistence type="predicted"/>
<feature type="region of interest" description="Disordered" evidence="1">
    <location>
        <begin position="108"/>
        <end position="143"/>
    </location>
</feature>
<evidence type="ECO:0000313" key="4">
    <source>
        <dbReference type="EMBL" id="EED23963.1"/>
    </source>
</evidence>
<keyword evidence="5" id="KW-1185">Reference proteome</keyword>
<feature type="chain" id="PRO_5002877246" evidence="3">
    <location>
        <begin position="19"/>
        <end position="179"/>
    </location>
</feature>
<dbReference type="eggNOG" id="ENOG502SEV8">
    <property type="taxonomic scope" value="Eukaryota"/>
</dbReference>
<gene>
    <name evidence="4" type="ORF">TSTA_073510</name>
</gene>
<dbReference type="GeneID" id="8103880"/>
<evidence type="ECO:0000256" key="3">
    <source>
        <dbReference type="SAM" id="SignalP"/>
    </source>
</evidence>